<dbReference type="InterPro" id="IPR011010">
    <property type="entry name" value="DNA_brk_join_enz"/>
</dbReference>
<dbReference type="AlphaFoldDB" id="A0A820CCP9"/>
<evidence type="ECO:0000256" key="2">
    <source>
        <dbReference type="SAM" id="MobiDB-lite"/>
    </source>
</evidence>
<dbReference type="GO" id="GO:0006310">
    <property type="term" value="P:DNA recombination"/>
    <property type="evidence" value="ECO:0007669"/>
    <property type="project" value="UniProtKB-KW"/>
</dbReference>
<sequence length="541" mass="61575">MGATSTSVESPFAIAVAKAIFQWRDDNNLPTDGNVDLPMRRCPRDDRYATIYPGDKLPEKPKSKRVLEVDADSHMNIQTPPHKKEKRELPVHARRGNSPEIQEESPQIQKMLLEFMAKMEYNNRITDQKIQALAAKFDEQEQTEEEEEEETSAEEEEDWCQPPSRPSQTLQPPLAVEINPDCQVQDEILDESFWASKDFEFEYESSDKNKGRIPLGKAWSSVRSVLYSMDKKEKTTFTRKDPSLEPTVPQLETLQTESNGSKQASSSSVASFLATPRLEFIARALKSSHCNSEMGLALRTMSTHRAALADPLFYGFQIDTNQKLFRDFFMACRTRRPIKKCLPPLWEVDKILLLLKTPQFSDNRTISLPALLLKTLFLAGLASGSCVSEIAAWRRDAEHCVFLPQDKGVSLSTREGKDARLHKLCPVKALSAWISRTAQWENPHNFLWFNAASKKPANIRMLALRFKQLIQLAYQDKVQANFHQLRKVATSLAFDKGVSLAQICSRANWAGDSVFFKSYFLNHKSETQCIVLGKKINKKKK</sequence>
<dbReference type="SUPFAM" id="SSF56349">
    <property type="entry name" value="DNA breaking-rejoining enzymes"/>
    <property type="match status" value="1"/>
</dbReference>
<evidence type="ECO:0000313" key="3">
    <source>
        <dbReference type="EMBL" id="CAF4221601.1"/>
    </source>
</evidence>
<evidence type="ECO:0008006" key="5">
    <source>
        <dbReference type="Google" id="ProtNLM"/>
    </source>
</evidence>
<feature type="region of interest" description="Disordered" evidence="2">
    <location>
        <begin position="76"/>
        <end position="105"/>
    </location>
</feature>
<keyword evidence="1" id="KW-0233">DNA recombination</keyword>
<dbReference type="EMBL" id="CAJOBF010007026">
    <property type="protein sequence ID" value="CAF4221601.1"/>
    <property type="molecule type" value="Genomic_DNA"/>
</dbReference>
<dbReference type="Gene3D" id="1.10.443.10">
    <property type="entry name" value="Intergrase catalytic core"/>
    <property type="match status" value="1"/>
</dbReference>
<proteinExistence type="predicted"/>
<dbReference type="Proteomes" id="UP000663842">
    <property type="component" value="Unassembled WGS sequence"/>
</dbReference>
<gene>
    <name evidence="3" type="ORF">UXM345_LOCUS29133</name>
</gene>
<organism evidence="3 4">
    <name type="scientific">Rotaria magnacalcarata</name>
    <dbReference type="NCBI Taxonomy" id="392030"/>
    <lineage>
        <taxon>Eukaryota</taxon>
        <taxon>Metazoa</taxon>
        <taxon>Spiralia</taxon>
        <taxon>Gnathifera</taxon>
        <taxon>Rotifera</taxon>
        <taxon>Eurotatoria</taxon>
        <taxon>Bdelloidea</taxon>
        <taxon>Philodinida</taxon>
        <taxon>Philodinidae</taxon>
        <taxon>Rotaria</taxon>
    </lineage>
</organism>
<feature type="compositionally biased region" description="Acidic residues" evidence="2">
    <location>
        <begin position="140"/>
        <end position="159"/>
    </location>
</feature>
<protein>
    <recommendedName>
        <fullName evidence="5">Tyr recombinase domain-containing protein</fullName>
    </recommendedName>
</protein>
<accession>A0A820CCP9</accession>
<feature type="region of interest" description="Disordered" evidence="2">
    <location>
        <begin position="138"/>
        <end position="172"/>
    </location>
</feature>
<dbReference type="PANTHER" id="PTHR35617:SF3">
    <property type="entry name" value="CORE-BINDING (CB) DOMAIN-CONTAINING PROTEIN"/>
    <property type="match status" value="1"/>
</dbReference>
<name>A0A820CCP9_9BILA</name>
<reference evidence="3" key="1">
    <citation type="submission" date="2021-02" db="EMBL/GenBank/DDBJ databases">
        <authorList>
            <person name="Nowell W R."/>
        </authorList>
    </citation>
    <scope>NUCLEOTIDE SEQUENCE</scope>
</reference>
<dbReference type="PANTHER" id="PTHR35617">
    <property type="entry name" value="PHAGE_INTEGRASE DOMAIN-CONTAINING PROTEIN"/>
    <property type="match status" value="1"/>
</dbReference>
<evidence type="ECO:0000256" key="1">
    <source>
        <dbReference type="ARBA" id="ARBA00023172"/>
    </source>
</evidence>
<dbReference type="InterPro" id="IPR013762">
    <property type="entry name" value="Integrase-like_cat_sf"/>
</dbReference>
<evidence type="ECO:0000313" key="4">
    <source>
        <dbReference type="Proteomes" id="UP000663842"/>
    </source>
</evidence>
<dbReference type="GO" id="GO:0003677">
    <property type="term" value="F:DNA binding"/>
    <property type="evidence" value="ECO:0007669"/>
    <property type="project" value="InterPro"/>
</dbReference>
<dbReference type="GO" id="GO:0015074">
    <property type="term" value="P:DNA integration"/>
    <property type="evidence" value="ECO:0007669"/>
    <property type="project" value="InterPro"/>
</dbReference>
<comment type="caution">
    <text evidence="3">The sequence shown here is derived from an EMBL/GenBank/DDBJ whole genome shotgun (WGS) entry which is preliminary data.</text>
</comment>